<organism evidence="3 4">
    <name type="scientific">Streptomyces calidiresistens</name>
    <dbReference type="NCBI Taxonomy" id="1485586"/>
    <lineage>
        <taxon>Bacteria</taxon>
        <taxon>Bacillati</taxon>
        <taxon>Actinomycetota</taxon>
        <taxon>Actinomycetes</taxon>
        <taxon>Kitasatosporales</taxon>
        <taxon>Streptomycetaceae</taxon>
        <taxon>Streptomyces</taxon>
    </lineage>
</organism>
<proteinExistence type="predicted"/>
<evidence type="ECO:0000256" key="1">
    <source>
        <dbReference type="SAM" id="MobiDB-lite"/>
    </source>
</evidence>
<keyword evidence="2" id="KW-1133">Transmembrane helix</keyword>
<keyword evidence="4" id="KW-1185">Reference proteome</keyword>
<keyword evidence="2" id="KW-0812">Transmembrane</keyword>
<keyword evidence="2" id="KW-0472">Membrane</keyword>
<feature type="transmembrane region" description="Helical" evidence="2">
    <location>
        <begin position="218"/>
        <end position="242"/>
    </location>
</feature>
<dbReference type="Proteomes" id="UP000530234">
    <property type="component" value="Unassembled WGS sequence"/>
</dbReference>
<name>A0A7W3XWZ1_9ACTN</name>
<feature type="transmembrane region" description="Helical" evidence="2">
    <location>
        <begin position="74"/>
        <end position="96"/>
    </location>
</feature>
<evidence type="ECO:0000313" key="3">
    <source>
        <dbReference type="EMBL" id="MBB0230242.1"/>
    </source>
</evidence>
<feature type="transmembrane region" description="Helical" evidence="2">
    <location>
        <begin position="286"/>
        <end position="306"/>
    </location>
</feature>
<dbReference type="RefSeq" id="WP_182663509.1">
    <property type="nucleotide sequence ID" value="NZ_VKHS01000246.1"/>
</dbReference>
<accession>A0A7W3XWZ1</accession>
<sequence>MSAENPGTPSGAPTATADAPGAGGRGDARIHDIGYRGYSGERLGRSAGRRALFEHSLRGAYGLGRSARSKIMPFLLFAIACFPAVIIVAIALTVGLDDLPLRYSQYPLYMAQLIALYIALAAPQMVSLDLRHHTTPLYFSRPIERIDYVFAKLGALTAALFVFTAIPLTITWIGALLGKLDFTDQSRMYGQGLVLAAIFAVLHACIALLIASFTPRRGFGVAAVIAVLTIPYFAVVSVQWVLHDQGGTTAVTWLGLLSPGTLLDGIQGALLGGRADYPSGTEPGTGVGLVFLLVALGVSALCVLLLSRRYRKVGI</sequence>
<feature type="transmembrane region" description="Helical" evidence="2">
    <location>
        <begin position="149"/>
        <end position="173"/>
    </location>
</feature>
<feature type="region of interest" description="Disordered" evidence="1">
    <location>
        <begin position="1"/>
        <end position="26"/>
    </location>
</feature>
<evidence type="ECO:0000313" key="4">
    <source>
        <dbReference type="Proteomes" id="UP000530234"/>
    </source>
</evidence>
<gene>
    <name evidence="3" type="ORF">FOE67_12165</name>
</gene>
<dbReference type="AlphaFoldDB" id="A0A7W3XWZ1"/>
<feature type="compositionally biased region" description="Low complexity" evidence="1">
    <location>
        <begin position="1"/>
        <end position="20"/>
    </location>
</feature>
<reference evidence="4" key="1">
    <citation type="submission" date="2019-10" db="EMBL/GenBank/DDBJ databases">
        <title>Streptomyces sp. nov., a novel actinobacterium isolated from alkaline environment.</title>
        <authorList>
            <person name="Golinska P."/>
        </authorList>
    </citation>
    <scope>NUCLEOTIDE SEQUENCE [LARGE SCALE GENOMIC DNA]</scope>
    <source>
        <strain evidence="4">DSM 42108</strain>
    </source>
</reference>
<evidence type="ECO:0000256" key="2">
    <source>
        <dbReference type="SAM" id="Phobius"/>
    </source>
</evidence>
<feature type="transmembrane region" description="Helical" evidence="2">
    <location>
        <begin position="193"/>
        <end position="211"/>
    </location>
</feature>
<comment type="caution">
    <text evidence="3">The sequence shown here is derived from an EMBL/GenBank/DDBJ whole genome shotgun (WGS) entry which is preliminary data.</text>
</comment>
<dbReference type="EMBL" id="VKHS01000246">
    <property type="protein sequence ID" value="MBB0230242.1"/>
    <property type="molecule type" value="Genomic_DNA"/>
</dbReference>
<feature type="transmembrane region" description="Helical" evidence="2">
    <location>
        <begin position="108"/>
        <end position="128"/>
    </location>
</feature>
<protein>
    <submittedName>
        <fullName evidence="3">ABC transporter permease subunit</fullName>
    </submittedName>
</protein>